<protein>
    <recommendedName>
        <fullName evidence="5">Ig-like domain-containing protein</fullName>
    </recommendedName>
</protein>
<name>A0A8J3GES1_9BACT</name>
<comment type="caution">
    <text evidence="3">The sequence shown here is derived from an EMBL/GenBank/DDBJ whole genome shotgun (WGS) entry which is preliminary data.</text>
</comment>
<evidence type="ECO:0000313" key="4">
    <source>
        <dbReference type="Proteomes" id="UP000642829"/>
    </source>
</evidence>
<dbReference type="RefSeq" id="WP_189516912.1">
    <property type="nucleotide sequence ID" value="NZ_BMXG01000026.1"/>
</dbReference>
<evidence type="ECO:0000256" key="1">
    <source>
        <dbReference type="SAM" id="MobiDB-lite"/>
    </source>
</evidence>
<evidence type="ECO:0000313" key="3">
    <source>
        <dbReference type="EMBL" id="GHC11524.1"/>
    </source>
</evidence>
<feature type="chain" id="PRO_5035159287" description="Ig-like domain-containing protein" evidence="2">
    <location>
        <begin position="23"/>
        <end position="261"/>
    </location>
</feature>
<reference evidence="3" key="1">
    <citation type="journal article" date="2014" name="Int. J. Syst. Evol. Microbiol.">
        <title>Complete genome sequence of Corynebacterium casei LMG S-19264T (=DSM 44701T), isolated from a smear-ripened cheese.</title>
        <authorList>
            <consortium name="US DOE Joint Genome Institute (JGI-PGF)"/>
            <person name="Walter F."/>
            <person name="Albersmeier A."/>
            <person name="Kalinowski J."/>
            <person name="Ruckert C."/>
        </authorList>
    </citation>
    <scope>NUCLEOTIDE SEQUENCE</scope>
    <source>
        <strain evidence="3">KCTC 12870</strain>
    </source>
</reference>
<sequence length="261" mass="26791">MKIKKTSTALLAFLCTSINANAAVSFKTDPNSQICKNSTVWLEVTGDVDEPTSACCDTSGNTGTWNQQGNKTYTWSGSLNSTANSNKQSIDASDLGDVSGSVEISQTFVCSATLATETLKETLTFSSEVTPTHTSTLKSGVDLTGNSTGSTIEQGAAANIRLTGSFSIDVERCSNSPLDPMPVEVLANATAPGSSQFSVSGTTTTSGAASGSTPYTGTISNVLIDVGYVSAGNYTVNLDANTKVAGNTDTVATGTKELTIN</sequence>
<keyword evidence="2" id="KW-0732">Signal</keyword>
<evidence type="ECO:0000256" key="2">
    <source>
        <dbReference type="SAM" id="SignalP"/>
    </source>
</evidence>
<reference evidence="3" key="2">
    <citation type="submission" date="2020-09" db="EMBL/GenBank/DDBJ databases">
        <authorList>
            <person name="Sun Q."/>
            <person name="Kim S."/>
        </authorList>
    </citation>
    <scope>NUCLEOTIDE SEQUENCE</scope>
    <source>
        <strain evidence="3">KCTC 12870</strain>
    </source>
</reference>
<organism evidence="3 4">
    <name type="scientific">Cerasicoccus arenae</name>
    <dbReference type="NCBI Taxonomy" id="424488"/>
    <lineage>
        <taxon>Bacteria</taxon>
        <taxon>Pseudomonadati</taxon>
        <taxon>Verrucomicrobiota</taxon>
        <taxon>Opitutia</taxon>
        <taxon>Puniceicoccales</taxon>
        <taxon>Cerasicoccaceae</taxon>
        <taxon>Cerasicoccus</taxon>
    </lineage>
</organism>
<accession>A0A8J3GES1</accession>
<dbReference type="EMBL" id="BMXG01000026">
    <property type="protein sequence ID" value="GHC11524.1"/>
    <property type="molecule type" value="Genomic_DNA"/>
</dbReference>
<gene>
    <name evidence="3" type="ORF">GCM10007047_30980</name>
</gene>
<keyword evidence="4" id="KW-1185">Reference proteome</keyword>
<dbReference type="Proteomes" id="UP000642829">
    <property type="component" value="Unassembled WGS sequence"/>
</dbReference>
<evidence type="ECO:0008006" key="5">
    <source>
        <dbReference type="Google" id="ProtNLM"/>
    </source>
</evidence>
<feature type="signal peptide" evidence="2">
    <location>
        <begin position="1"/>
        <end position="22"/>
    </location>
</feature>
<dbReference type="AlphaFoldDB" id="A0A8J3GES1"/>
<proteinExistence type="predicted"/>
<feature type="region of interest" description="Disordered" evidence="1">
    <location>
        <begin position="193"/>
        <end position="212"/>
    </location>
</feature>